<name>A0A0L8G088_OCTBM</name>
<reference evidence="1" key="1">
    <citation type="submission" date="2015-07" db="EMBL/GenBank/DDBJ databases">
        <title>MeaNS - Measles Nucleotide Surveillance Program.</title>
        <authorList>
            <person name="Tran T."/>
            <person name="Druce J."/>
        </authorList>
    </citation>
    <scope>NUCLEOTIDE SEQUENCE</scope>
    <source>
        <strain evidence="1">UCB-OBI-ISO-001</strain>
        <tissue evidence="1">Gonad</tissue>
    </source>
</reference>
<accession>A0A0L8G088</accession>
<evidence type="ECO:0000313" key="1">
    <source>
        <dbReference type="EMBL" id="KOF70234.1"/>
    </source>
</evidence>
<dbReference type="STRING" id="37653.A0A0L8G088"/>
<dbReference type="EMBL" id="KQ424923">
    <property type="protein sequence ID" value="KOF70234.1"/>
    <property type="molecule type" value="Genomic_DNA"/>
</dbReference>
<sequence length="167" mass="19228">MDRYYNSVTLINFLLTCEKSFTDGTAMTVRKLYPKELCKKKLKIYGESDYLCQGSFVCMVWNDHRPIHFISNCHDPTKTVTVSCINKDRSQQNVQVLILVKDYNIYLGISEEGSTNHLCVVCSYKHNKFKRKNANVGYKDYPVKAVKSSVCCSEYKHHLCIKQGSTC</sequence>
<proteinExistence type="predicted"/>
<dbReference type="AlphaFoldDB" id="A0A0L8G088"/>
<organism evidence="1">
    <name type="scientific">Octopus bimaculoides</name>
    <name type="common">California two-spotted octopus</name>
    <dbReference type="NCBI Taxonomy" id="37653"/>
    <lineage>
        <taxon>Eukaryota</taxon>
        <taxon>Metazoa</taxon>
        <taxon>Spiralia</taxon>
        <taxon>Lophotrochozoa</taxon>
        <taxon>Mollusca</taxon>
        <taxon>Cephalopoda</taxon>
        <taxon>Coleoidea</taxon>
        <taxon>Octopodiformes</taxon>
        <taxon>Octopoda</taxon>
        <taxon>Incirrata</taxon>
        <taxon>Octopodidae</taxon>
        <taxon>Octopus</taxon>
    </lineage>
</organism>
<protein>
    <recommendedName>
        <fullName evidence="2">PiggyBac transposable element-derived protein domain-containing protein</fullName>
    </recommendedName>
</protein>
<evidence type="ECO:0008006" key="2">
    <source>
        <dbReference type="Google" id="ProtNLM"/>
    </source>
</evidence>
<gene>
    <name evidence="1" type="ORF">OCBIM_22003257mg</name>
</gene>